<accession>A0ABM8IZG1</accession>
<evidence type="ECO:0000313" key="1">
    <source>
        <dbReference type="EMBL" id="BES82073.1"/>
    </source>
</evidence>
<evidence type="ECO:0000313" key="2">
    <source>
        <dbReference type="Proteomes" id="UP001341135"/>
    </source>
</evidence>
<dbReference type="EMBL" id="AP028907">
    <property type="protein sequence ID" value="BES82073.1"/>
    <property type="molecule type" value="Genomic_DNA"/>
</dbReference>
<gene>
    <name evidence="1" type="ORF">PABY_16400</name>
</gene>
<keyword evidence="2" id="KW-1185">Reference proteome</keyword>
<reference evidence="1 2" key="1">
    <citation type="submission" date="2023-09" db="EMBL/GenBank/DDBJ databases">
        <title>Pyrofollis japonicus gen. nov. sp. nov., a novel member of the family Pyrodictiaceae isolated from the Iheya North hydrothermal field.</title>
        <authorList>
            <person name="Miyazaki U."/>
            <person name="Sanari M."/>
            <person name="Tame A."/>
            <person name="Kitajima M."/>
            <person name="Okamoto A."/>
            <person name="Sawayama S."/>
            <person name="Miyazaki J."/>
            <person name="Takai K."/>
            <person name="Nakagawa S."/>
        </authorList>
    </citation>
    <scope>NUCLEOTIDE SEQUENCE [LARGE SCALE GENOMIC DNA]</scope>
    <source>
        <strain evidence="1 2">AV2</strain>
    </source>
</reference>
<organism evidence="1 2">
    <name type="scientific">Pyrodictium abyssi</name>
    <dbReference type="NCBI Taxonomy" id="54256"/>
    <lineage>
        <taxon>Archaea</taxon>
        <taxon>Thermoproteota</taxon>
        <taxon>Thermoprotei</taxon>
        <taxon>Desulfurococcales</taxon>
        <taxon>Pyrodictiaceae</taxon>
        <taxon>Pyrodictium</taxon>
    </lineage>
</organism>
<evidence type="ECO:0008006" key="3">
    <source>
        <dbReference type="Google" id="ProtNLM"/>
    </source>
</evidence>
<dbReference type="GeneID" id="89289648"/>
<dbReference type="Proteomes" id="UP001341135">
    <property type="component" value="Chromosome"/>
</dbReference>
<proteinExistence type="predicted"/>
<sequence length="194" mass="21876">MQGRRLVLVATAEPWHLSAAAEELGNALFKYDEDVEIRIEDCAPLLYVLSSRLSPTEAFRLVIREPPATVERIVPVEHIINVRVSLDSHSHLRRFMETLIPALEGRIEGGALGLEVKPRGFFLVGGNEKKWNRVLARLLSEAAGVRVLRKAPSVVKLEDTRYGVVVAVIRSKWDRVQVWRSRRLGLPATEEGKR</sequence>
<protein>
    <recommendedName>
        <fullName evidence="3">THUMP domain-containing protein</fullName>
    </recommendedName>
</protein>
<name>A0ABM8IZG1_9CREN</name>
<dbReference type="RefSeq" id="WP_338249034.1">
    <property type="nucleotide sequence ID" value="NZ_AP028907.1"/>
</dbReference>